<proteinExistence type="predicted"/>
<feature type="compositionally biased region" description="Polar residues" evidence="1">
    <location>
        <begin position="95"/>
        <end position="112"/>
    </location>
</feature>
<feature type="region of interest" description="Disordered" evidence="1">
    <location>
        <begin position="32"/>
        <end position="60"/>
    </location>
</feature>
<gene>
    <name evidence="2" type="ORF">CRG98_023150</name>
</gene>
<accession>A0A2I0JJT3</accession>
<reference evidence="2 3" key="1">
    <citation type="submission" date="2017-11" db="EMBL/GenBank/DDBJ databases">
        <title>De-novo sequencing of pomegranate (Punica granatum L.) genome.</title>
        <authorList>
            <person name="Akparov Z."/>
            <person name="Amiraslanov A."/>
            <person name="Hajiyeva S."/>
            <person name="Abbasov M."/>
            <person name="Kaur K."/>
            <person name="Hamwieh A."/>
            <person name="Solovyev V."/>
            <person name="Salamov A."/>
            <person name="Braich B."/>
            <person name="Kosarev P."/>
            <person name="Mahmoud A."/>
            <person name="Hajiyev E."/>
            <person name="Babayeva S."/>
            <person name="Izzatullayeva V."/>
            <person name="Mammadov A."/>
            <person name="Mammadov A."/>
            <person name="Sharifova S."/>
            <person name="Ojaghi J."/>
            <person name="Eynullazada K."/>
            <person name="Bayramov B."/>
            <person name="Abdulazimova A."/>
            <person name="Shahmuradov I."/>
        </authorList>
    </citation>
    <scope>NUCLEOTIDE SEQUENCE [LARGE SCALE GENOMIC DNA]</scope>
    <source>
        <strain evidence="3">cv. AG2017</strain>
        <tissue evidence="2">Leaf</tissue>
    </source>
</reference>
<evidence type="ECO:0000256" key="1">
    <source>
        <dbReference type="SAM" id="MobiDB-lite"/>
    </source>
</evidence>
<sequence length="187" mass="19893">MLSPLQLLTQLPNPPTSSLLSLNSLTSEPFHSPSAPSRIFTSQLPHSLSPHNSHTLSPSRFLSAPSHCLPARLLESTFTLERNNPQLRPSPLISGPSSIDSPPNLSISSPHGTFNSFPRISSSSSSRYPLDSVTGRPATQAITFPASKDPPGVTCDRVTPSEPLRSLLPSLGSVFVLTGFRVSCGSD</sequence>
<protein>
    <submittedName>
        <fullName evidence="2">Uncharacterized protein</fullName>
    </submittedName>
</protein>
<feature type="compositionally biased region" description="Polar residues" evidence="1">
    <location>
        <begin position="39"/>
        <end position="60"/>
    </location>
</feature>
<comment type="caution">
    <text evidence="2">The sequence shown here is derived from an EMBL/GenBank/DDBJ whole genome shotgun (WGS) entry which is preliminary data.</text>
</comment>
<dbReference type="EMBL" id="PGOL01001597">
    <property type="protein sequence ID" value="PKI56512.1"/>
    <property type="molecule type" value="Genomic_DNA"/>
</dbReference>
<evidence type="ECO:0000313" key="3">
    <source>
        <dbReference type="Proteomes" id="UP000233551"/>
    </source>
</evidence>
<organism evidence="2 3">
    <name type="scientific">Punica granatum</name>
    <name type="common">Pomegranate</name>
    <dbReference type="NCBI Taxonomy" id="22663"/>
    <lineage>
        <taxon>Eukaryota</taxon>
        <taxon>Viridiplantae</taxon>
        <taxon>Streptophyta</taxon>
        <taxon>Embryophyta</taxon>
        <taxon>Tracheophyta</taxon>
        <taxon>Spermatophyta</taxon>
        <taxon>Magnoliopsida</taxon>
        <taxon>eudicotyledons</taxon>
        <taxon>Gunneridae</taxon>
        <taxon>Pentapetalae</taxon>
        <taxon>rosids</taxon>
        <taxon>malvids</taxon>
        <taxon>Myrtales</taxon>
        <taxon>Lythraceae</taxon>
        <taxon>Punica</taxon>
    </lineage>
</organism>
<feature type="region of interest" description="Disordered" evidence="1">
    <location>
        <begin position="81"/>
        <end position="112"/>
    </location>
</feature>
<name>A0A2I0JJT3_PUNGR</name>
<dbReference type="Proteomes" id="UP000233551">
    <property type="component" value="Unassembled WGS sequence"/>
</dbReference>
<dbReference type="AlphaFoldDB" id="A0A2I0JJT3"/>
<evidence type="ECO:0000313" key="2">
    <source>
        <dbReference type="EMBL" id="PKI56512.1"/>
    </source>
</evidence>
<keyword evidence="3" id="KW-1185">Reference proteome</keyword>